<keyword evidence="2" id="KW-0479">Metal-binding</keyword>
<dbReference type="AlphaFoldDB" id="A0A0M9EMG3"/>
<keyword evidence="3" id="KW-0677">Repeat</keyword>
<accession>A0A0M9EMG3</accession>
<evidence type="ECO:0000256" key="4">
    <source>
        <dbReference type="ARBA" id="ARBA00022771"/>
    </source>
</evidence>
<dbReference type="PANTHER" id="PTHR40626">
    <property type="entry name" value="MIP31509P"/>
    <property type="match status" value="1"/>
</dbReference>
<dbReference type="GO" id="GO:0000981">
    <property type="term" value="F:DNA-binding transcription factor activity, RNA polymerase II-specific"/>
    <property type="evidence" value="ECO:0007669"/>
    <property type="project" value="InterPro"/>
</dbReference>
<dbReference type="GO" id="GO:0005634">
    <property type="term" value="C:nucleus"/>
    <property type="evidence" value="ECO:0007669"/>
    <property type="project" value="UniProtKB-SubCell"/>
</dbReference>
<dbReference type="Proteomes" id="UP000037904">
    <property type="component" value="Unassembled WGS sequence"/>
</dbReference>
<reference evidence="8 9" key="1">
    <citation type="submission" date="2015-04" db="EMBL/GenBank/DDBJ databases">
        <title>The draft genome sequence of Fusarium langsethiae, a T-2/HT-2 mycotoxin producer.</title>
        <authorList>
            <person name="Lysoe E."/>
            <person name="Divon H.H."/>
            <person name="Terzi V."/>
            <person name="Orru L."/>
            <person name="Lamontanara A."/>
            <person name="Kolseth A.-K."/>
            <person name="Frandsen R.J."/>
            <person name="Nielsen K."/>
            <person name="Thrane U."/>
        </authorList>
    </citation>
    <scope>NUCLEOTIDE SEQUENCE [LARGE SCALE GENOMIC DNA]</scope>
    <source>
        <strain evidence="8 9">Fl201059</strain>
    </source>
</reference>
<protein>
    <submittedName>
        <fullName evidence="8">C2h2 transcription factor protein</fullName>
    </submittedName>
</protein>
<keyword evidence="6" id="KW-0539">Nucleus</keyword>
<evidence type="ECO:0000313" key="8">
    <source>
        <dbReference type="EMBL" id="KPA36053.1"/>
    </source>
</evidence>
<dbReference type="PANTHER" id="PTHR40626:SF11">
    <property type="entry name" value="ZINC FINGER PROTEIN YPR022C"/>
    <property type="match status" value="1"/>
</dbReference>
<evidence type="ECO:0000256" key="5">
    <source>
        <dbReference type="ARBA" id="ARBA00022833"/>
    </source>
</evidence>
<evidence type="ECO:0000256" key="1">
    <source>
        <dbReference type="ARBA" id="ARBA00004123"/>
    </source>
</evidence>
<gene>
    <name evidence="8" type="ORF">FLAG1_11201</name>
</gene>
<dbReference type="InterPro" id="IPR051059">
    <property type="entry name" value="VerF-like"/>
</dbReference>
<evidence type="ECO:0000256" key="6">
    <source>
        <dbReference type="ARBA" id="ARBA00023242"/>
    </source>
</evidence>
<evidence type="ECO:0000313" key="9">
    <source>
        <dbReference type="Proteomes" id="UP000037904"/>
    </source>
</evidence>
<dbReference type="EMBL" id="JXCE01000772">
    <property type="protein sequence ID" value="KPA36053.1"/>
    <property type="molecule type" value="Genomic_DNA"/>
</dbReference>
<dbReference type="GO" id="GO:0000785">
    <property type="term" value="C:chromatin"/>
    <property type="evidence" value="ECO:0007669"/>
    <property type="project" value="TreeGrafter"/>
</dbReference>
<evidence type="ECO:0000256" key="7">
    <source>
        <dbReference type="SAM" id="MobiDB-lite"/>
    </source>
</evidence>
<dbReference type="GO" id="GO:0008270">
    <property type="term" value="F:zinc ion binding"/>
    <property type="evidence" value="ECO:0007669"/>
    <property type="project" value="UniProtKB-KW"/>
</dbReference>
<comment type="subcellular location">
    <subcellularLocation>
        <location evidence="1">Nucleus</location>
    </subcellularLocation>
</comment>
<keyword evidence="9" id="KW-1185">Reference proteome</keyword>
<dbReference type="OrthoDB" id="5104210at2759"/>
<sequence>MCQRNDTLQQATPDEHSTSSPQMVDIFEASAQPPSPIDIPAARDTGNSLAEQATHLHDDSQFNMQQTRFTEEEHFNNILMWDFNTFSLPMFPPFLSEEPSDGLPEQRKLLSKETHTDSWLNCLSLEQLDPLQAKCSAIQALLQGPGPAVPENVVAMATDRDNLLKALQLFGRNFQNHVPLLHAPTFNLLTAPPVLVLAMFVVGACYADIVRPASYIFPMVMRVLIHIEQQQVILTTLREPHRGAATFLISRIADNGIANVLICQDAASCIFTGTAPTFSLLELDIELPSYERCWNSRSAQTCLQNLQSTPSPNTLSLTLSRLRTPSPLFEERPRFEISAFGMFTLVNVLHCLIWEATHYDLDLILDGCSRDSSASLLLNNLDHQIASDFTGPNIVRLEEQAVLLKSSSTFGRIDSMLNEWLSVWRRRNWRDTESEDLAFTLNPMPFWWLAKLLLLLHCGKDFLSADSEFNMANKAGGSFRSSQTLHGKTAQWLAKLRRKQPTDQIEKLESLETLMVPI</sequence>
<dbReference type="GO" id="GO:0000978">
    <property type="term" value="F:RNA polymerase II cis-regulatory region sequence-specific DNA binding"/>
    <property type="evidence" value="ECO:0007669"/>
    <property type="project" value="InterPro"/>
</dbReference>
<keyword evidence="5" id="KW-0862">Zinc</keyword>
<evidence type="ECO:0000256" key="3">
    <source>
        <dbReference type="ARBA" id="ARBA00022737"/>
    </source>
</evidence>
<feature type="region of interest" description="Disordered" evidence="7">
    <location>
        <begin position="1"/>
        <end position="21"/>
    </location>
</feature>
<name>A0A0M9EMG3_FUSLA</name>
<proteinExistence type="predicted"/>
<evidence type="ECO:0000256" key="2">
    <source>
        <dbReference type="ARBA" id="ARBA00022723"/>
    </source>
</evidence>
<keyword evidence="4" id="KW-0863">Zinc-finger</keyword>
<organism evidence="8 9">
    <name type="scientific">Fusarium langsethiae</name>
    <dbReference type="NCBI Taxonomy" id="179993"/>
    <lineage>
        <taxon>Eukaryota</taxon>
        <taxon>Fungi</taxon>
        <taxon>Dikarya</taxon>
        <taxon>Ascomycota</taxon>
        <taxon>Pezizomycotina</taxon>
        <taxon>Sordariomycetes</taxon>
        <taxon>Hypocreomycetidae</taxon>
        <taxon>Hypocreales</taxon>
        <taxon>Nectriaceae</taxon>
        <taxon>Fusarium</taxon>
    </lineage>
</organism>
<comment type="caution">
    <text evidence="8">The sequence shown here is derived from an EMBL/GenBank/DDBJ whole genome shotgun (WGS) entry which is preliminary data.</text>
</comment>